<dbReference type="Gene3D" id="3.90.226.10">
    <property type="entry name" value="2-enoyl-CoA Hydratase, Chain A, domain 1"/>
    <property type="match status" value="1"/>
</dbReference>
<dbReference type="InterPro" id="IPR029045">
    <property type="entry name" value="ClpP/crotonase-like_dom_sf"/>
</dbReference>
<dbReference type="PANTHER" id="PTHR11261">
    <property type="entry name" value="INTERPHOTORECEPTOR RETINOID-BINDING PROTEIN"/>
    <property type="match status" value="1"/>
</dbReference>
<reference evidence="2 3" key="3">
    <citation type="submission" date="2020-02" db="EMBL/GenBank/DDBJ databases">
        <title>Flavobacterium profundi sp. nov., isolated from a deep-sea seamount.</title>
        <authorList>
            <person name="Zhang D.-C."/>
        </authorList>
    </citation>
    <scope>NUCLEOTIDE SEQUENCE [LARGE SCALE GENOMIC DNA]</scope>
    <source>
        <strain evidence="2 3">EC11</strain>
    </source>
</reference>
<organism evidence="2 3">
    <name type="scientific">Flavobacterium jejuense</name>
    <dbReference type="NCBI Taxonomy" id="1544455"/>
    <lineage>
        <taxon>Bacteria</taxon>
        <taxon>Pseudomonadati</taxon>
        <taxon>Bacteroidota</taxon>
        <taxon>Flavobacteriia</taxon>
        <taxon>Flavobacteriales</taxon>
        <taxon>Flavobacteriaceae</taxon>
        <taxon>Flavobacterium</taxon>
    </lineage>
</organism>
<dbReference type="InterPro" id="IPR005151">
    <property type="entry name" value="Tail-specific_protease"/>
</dbReference>
<gene>
    <name evidence="2" type="ORF">FIA58_020780</name>
</gene>
<name>A0ABX0J1R9_9FLAO</name>
<reference evidence="2 3" key="2">
    <citation type="submission" date="2019-05" db="EMBL/GenBank/DDBJ databases">
        <authorList>
            <person name="Lianzixin W."/>
        </authorList>
    </citation>
    <scope>NUCLEOTIDE SEQUENCE [LARGE SCALE GENOMIC DNA]</scope>
    <source>
        <strain evidence="2 3">EC11</strain>
    </source>
</reference>
<accession>A0ABX0J1R9</accession>
<dbReference type="SMART" id="SM00245">
    <property type="entry name" value="TSPc"/>
    <property type="match status" value="1"/>
</dbReference>
<dbReference type="Pfam" id="PF14684">
    <property type="entry name" value="Tricorn_C1"/>
    <property type="match status" value="1"/>
</dbReference>
<dbReference type="InterPro" id="IPR028204">
    <property type="entry name" value="Tricorn_C1"/>
</dbReference>
<evidence type="ECO:0000313" key="2">
    <source>
        <dbReference type="EMBL" id="NHN28121.1"/>
    </source>
</evidence>
<protein>
    <submittedName>
        <fullName evidence="2">S41 family peptidase</fullName>
    </submittedName>
</protein>
<reference evidence="3" key="1">
    <citation type="submission" date="2019-05" db="EMBL/GenBank/DDBJ databases">
        <title>Flavobacterium profundi sp. nov., isolated from a deep-sea seamount.</title>
        <authorList>
            <person name="Zhang D.-C."/>
        </authorList>
    </citation>
    <scope>NUCLEOTIDE SEQUENCE [LARGE SCALE GENOMIC DNA]</scope>
    <source>
        <strain evidence="3">EC11</strain>
    </source>
</reference>
<dbReference type="PANTHER" id="PTHR11261:SF3">
    <property type="entry name" value="RETINOL-BINDING PROTEIN 3"/>
    <property type="match status" value="1"/>
</dbReference>
<evidence type="ECO:0000259" key="1">
    <source>
        <dbReference type="SMART" id="SM00245"/>
    </source>
</evidence>
<dbReference type="EMBL" id="VEVQ02000026">
    <property type="protein sequence ID" value="NHN28121.1"/>
    <property type="molecule type" value="Genomic_DNA"/>
</dbReference>
<dbReference type="Proteomes" id="UP000817854">
    <property type="component" value="Unassembled WGS sequence"/>
</dbReference>
<dbReference type="SUPFAM" id="SSF52096">
    <property type="entry name" value="ClpP/crotonase"/>
    <property type="match status" value="1"/>
</dbReference>
<dbReference type="CDD" id="cd07563">
    <property type="entry name" value="Peptidase_S41_IRBP"/>
    <property type="match status" value="1"/>
</dbReference>
<comment type="caution">
    <text evidence="2">The sequence shown here is derived from an EMBL/GenBank/DDBJ whole genome shotgun (WGS) entry which is preliminary data.</text>
</comment>
<keyword evidence="3" id="KW-1185">Reference proteome</keyword>
<dbReference type="Gene3D" id="3.30.750.44">
    <property type="match status" value="1"/>
</dbReference>
<proteinExistence type="predicted"/>
<evidence type="ECO:0000313" key="3">
    <source>
        <dbReference type="Proteomes" id="UP000817854"/>
    </source>
</evidence>
<dbReference type="Pfam" id="PF03572">
    <property type="entry name" value="Peptidase_S41"/>
    <property type="match status" value="1"/>
</dbReference>
<feature type="domain" description="Tail specific protease" evidence="1">
    <location>
        <begin position="199"/>
        <end position="429"/>
    </location>
</feature>
<sequence length="463" mass="53169">MKHLLIICCVFISFSFYGQTFNGNWKSMGYGRMLTIKNQNYILKDYTSISCVINSKGNLSDLVENISLTKDTLLIKIGINDYYFVKTDIKICEKTKNKEKDPIYNFEVLAETFNEHYAFYDTRNINWQKMYHKYRSRVTHRTTEHELFLIIYEMMNEFNDGHLGISVPKRIEKNALKLLLKKRTQNTSSIKEINEWDLAKKVSENLLDTIKTKRNGIIRWGILKSNIGYIQINQMLGFADYGISNTNDFNTFWSKYSSKTSKKSDTEIATDEREGVESIIGEVMKDLKNTKALILDVRFNGGGNDEVSLKILSNFNEEKKQIGVKMAKYNDGYSKPVPIWIQGSTDAYIKPVYLLTSKASASATEILVLGSLCLDNFTKIGGFTEGIFSDTLNRKLPNGWEFSLSNEIYLDHLGNNYEVKGIKPDVLLYTSNSISGQFQQIVDEVNNKRDKAVLRAIELMNEK</sequence>
<dbReference type="RefSeq" id="WP_140964620.1">
    <property type="nucleotide sequence ID" value="NZ_VEVQ02000026.1"/>
</dbReference>